<organism evidence="1 2">
    <name type="scientific">Geobacillus subterraneus</name>
    <dbReference type="NCBI Taxonomy" id="129338"/>
    <lineage>
        <taxon>Bacteria</taxon>
        <taxon>Bacillati</taxon>
        <taxon>Bacillota</taxon>
        <taxon>Bacilli</taxon>
        <taxon>Bacillales</taxon>
        <taxon>Anoxybacillaceae</taxon>
        <taxon>Geobacillus</taxon>
    </lineage>
</organism>
<reference evidence="2" key="1">
    <citation type="journal article" date="2020" name="Microbiol. Resour. Announc.">
        <title>Complete Genome Sequence of Geobacillus sp. Strain E55-1, Isolated from Mine Geyser in Japan.</title>
        <authorList>
            <person name="Miyazaki K."/>
            <person name="Hase E."/>
            <person name="Tokito N."/>
        </authorList>
    </citation>
    <scope>NUCLEOTIDE SEQUENCE [LARGE SCALE GENOMIC DNA]</scope>
    <source>
        <strain evidence="2">E55-1</strain>
    </source>
</reference>
<dbReference type="AlphaFoldDB" id="A0A679FNW7"/>
<gene>
    <name evidence="1" type="ORF">GsuE55_25130</name>
</gene>
<protein>
    <submittedName>
        <fullName evidence="1">Uncharacterized protein</fullName>
    </submittedName>
</protein>
<dbReference type="EMBL" id="AP022557">
    <property type="protein sequence ID" value="BBW97680.1"/>
    <property type="molecule type" value="Genomic_DNA"/>
</dbReference>
<dbReference type="Proteomes" id="UP000501421">
    <property type="component" value="Chromosome"/>
</dbReference>
<proteinExistence type="predicted"/>
<evidence type="ECO:0000313" key="1">
    <source>
        <dbReference type="EMBL" id="BBW97680.1"/>
    </source>
</evidence>
<name>A0A679FNW7_9BACL</name>
<sequence length="43" mass="4874">MYAYDARFGGQYAVGGGYYVTDIDTHIRYETPAKEKLNSHFAP</sequence>
<keyword evidence="2" id="KW-1185">Reference proteome</keyword>
<accession>A0A679FNW7</accession>
<evidence type="ECO:0000313" key="2">
    <source>
        <dbReference type="Proteomes" id="UP000501421"/>
    </source>
</evidence>